<keyword evidence="3 6" id="KW-0812">Transmembrane</keyword>
<comment type="subcellular location">
    <subcellularLocation>
        <location evidence="1">Cell membrane</location>
        <topology evidence="1">Multi-pass membrane protein</topology>
    </subcellularLocation>
</comment>
<feature type="transmembrane region" description="Helical" evidence="6">
    <location>
        <begin position="99"/>
        <end position="118"/>
    </location>
</feature>
<feature type="transmembrane region" description="Helical" evidence="6">
    <location>
        <begin position="56"/>
        <end position="79"/>
    </location>
</feature>
<dbReference type="AlphaFoldDB" id="G9ZIG2"/>
<keyword evidence="4 6" id="KW-1133">Transmembrane helix</keyword>
<dbReference type="HOGENOM" id="CLU_035307_3_3_6"/>
<keyword evidence="5 6" id="KW-0472">Membrane</keyword>
<evidence type="ECO:0000256" key="4">
    <source>
        <dbReference type="ARBA" id="ARBA00022989"/>
    </source>
</evidence>
<dbReference type="GO" id="GO:0005886">
    <property type="term" value="C:plasma membrane"/>
    <property type="evidence" value="ECO:0007669"/>
    <property type="project" value="UniProtKB-SubCell"/>
</dbReference>
<sequence length="149" mass="16201">MMVAALLCGVASAIAVVMDKGMITDTIVYWLESATRSVPQEVTAITIFWEQSLFNFLIPGATALTVLTMPILSPLAELLNIDQQTVVSANAWGGQLTDIFFPTSGFFVATLVIAKVEYGKWIRFYTPLMLMLGGIACIALYIMQTVAGR</sequence>
<protein>
    <recommendedName>
        <fullName evidence="9">C4-dicarboxylate anaerobic carrier</fullName>
    </recommendedName>
</protein>
<dbReference type="EMBL" id="AGCM01000147">
    <property type="protein sequence ID" value="EHM52080.1"/>
    <property type="molecule type" value="Genomic_DNA"/>
</dbReference>
<evidence type="ECO:0000313" key="8">
    <source>
        <dbReference type="Proteomes" id="UP000004750"/>
    </source>
</evidence>
<dbReference type="Proteomes" id="UP000004750">
    <property type="component" value="Unassembled WGS sequence"/>
</dbReference>
<dbReference type="PATRIC" id="fig|797473.3.peg.2104"/>
<accession>G9ZIG2</accession>
<evidence type="ECO:0000256" key="5">
    <source>
        <dbReference type="ARBA" id="ARBA00023136"/>
    </source>
</evidence>
<evidence type="ECO:0000256" key="6">
    <source>
        <dbReference type="SAM" id="Phobius"/>
    </source>
</evidence>
<feature type="transmembrane region" description="Helical" evidence="6">
    <location>
        <begin position="124"/>
        <end position="143"/>
    </location>
</feature>
<evidence type="ECO:0008006" key="9">
    <source>
        <dbReference type="Google" id="ProtNLM"/>
    </source>
</evidence>
<evidence type="ECO:0000256" key="2">
    <source>
        <dbReference type="ARBA" id="ARBA00022475"/>
    </source>
</evidence>
<dbReference type="InterPro" id="IPR018385">
    <property type="entry name" value="C4_dicarb_anaerob_car-like"/>
</dbReference>
<organism evidence="7 8">
    <name type="scientific">Cardiobacterium valvarum F0432</name>
    <dbReference type="NCBI Taxonomy" id="797473"/>
    <lineage>
        <taxon>Bacteria</taxon>
        <taxon>Pseudomonadati</taxon>
        <taxon>Pseudomonadota</taxon>
        <taxon>Gammaproteobacteria</taxon>
        <taxon>Cardiobacteriales</taxon>
        <taxon>Cardiobacteriaceae</taxon>
        <taxon>Cardiobacterium</taxon>
    </lineage>
</organism>
<name>G9ZIG2_9GAMM</name>
<dbReference type="STRING" id="797473.HMPREF9080_02573"/>
<proteinExistence type="predicted"/>
<dbReference type="Pfam" id="PF03606">
    <property type="entry name" value="DcuC"/>
    <property type="match status" value="1"/>
</dbReference>
<evidence type="ECO:0000313" key="7">
    <source>
        <dbReference type="EMBL" id="EHM52080.1"/>
    </source>
</evidence>
<evidence type="ECO:0000256" key="1">
    <source>
        <dbReference type="ARBA" id="ARBA00004651"/>
    </source>
</evidence>
<reference evidence="7 8" key="1">
    <citation type="submission" date="2011-08" db="EMBL/GenBank/DDBJ databases">
        <authorList>
            <person name="Weinstock G."/>
            <person name="Sodergren E."/>
            <person name="Clifton S."/>
            <person name="Fulton L."/>
            <person name="Fulton B."/>
            <person name="Courtney L."/>
            <person name="Fronick C."/>
            <person name="Harrison M."/>
            <person name="Strong C."/>
            <person name="Farmer C."/>
            <person name="Delahaunty K."/>
            <person name="Markovic C."/>
            <person name="Hall O."/>
            <person name="Minx P."/>
            <person name="Tomlinson C."/>
            <person name="Mitreva M."/>
            <person name="Hou S."/>
            <person name="Chen J."/>
            <person name="Wollam A."/>
            <person name="Pepin K.H."/>
            <person name="Johnson M."/>
            <person name="Bhonagiri V."/>
            <person name="Zhang X."/>
            <person name="Suruliraj S."/>
            <person name="Warren W."/>
            <person name="Chinwalla A."/>
            <person name="Mardis E.R."/>
            <person name="Wilson R.K."/>
        </authorList>
    </citation>
    <scope>NUCLEOTIDE SEQUENCE [LARGE SCALE GENOMIC DNA]</scope>
    <source>
        <strain evidence="7 8">F0432</strain>
    </source>
</reference>
<gene>
    <name evidence="7" type="ORF">HMPREF9080_02573</name>
</gene>
<comment type="caution">
    <text evidence="7">The sequence shown here is derived from an EMBL/GenBank/DDBJ whole genome shotgun (WGS) entry which is preliminary data.</text>
</comment>
<keyword evidence="2" id="KW-1003">Cell membrane</keyword>
<evidence type="ECO:0000256" key="3">
    <source>
        <dbReference type="ARBA" id="ARBA00022692"/>
    </source>
</evidence>